<dbReference type="InterPro" id="IPR013087">
    <property type="entry name" value="Znf_C2H2_type"/>
</dbReference>
<keyword evidence="17" id="KW-1185">Reference proteome</keyword>
<dbReference type="Gene3D" id="3.30.160.60">
    <property type="entry name" value="Classic Zinc Finger"/>
    <property type="match status" value="24"/>
</dbReference>
<keyword evidence="5" id="KW-0677">Repeat</keyword>
<feature type="compositionally biased region" description="Basic residues" evidence="13">
    <location>
        <begin position="492"/>
        <end position="501"/>
    </location>
</feature>
<comment type="subcellular location">
    <subcellularLocation>
        <location evidence="2">Nucleus</location>
    </subcellularLocation>
</comment>
<gene>
    <name evidence="16" type="ORF">PECUL_23A033207</name>
</gene>
<feature type="region of interest" description="Disordered" evidence="13">
    <location>
        <begin position="616"/>
        <end position="658"/>
    </location>
</feature>
<feature type="compositionally biased region" description="Basic and acidic residues" evidence="13">
    <location>
        <begin position="447"/>
        <end position="459"/>
    </location>
</feature>
<dbReference type="FunFam" id="3.30.160.60:FF:000100">
    <property type="entry name" value="Zinc finger 45-like"/>
    <property type="match status" value="1"/>
</dbReference>
<evidence type="ECO:0000256" key="7">
    <source>
        <dbReference type="ARBA" id="ARBA00022833"/>
    </source>
</evidence>
<feature type="domain" description="C2H2-type" evidence="14">
    <location>
        <begin position="876"/>
        <end position="903"/>
    </location>
</feature>
<dbReference type="Pfam" id="PF01352">
    <property type="entry name" value="KRAB"/>
    <property type="match status" value="2"/>
</dbReference>
<keyword evidence="8" id="KW-0805">Transcription regulation</keyword>
<feature type="domain" description="C2H2-type" evidence="14">
    <location>
        <begin position="733"/>
        <end position="760"/>
    </location>
</feature>
<comment type="similarity">
    <text evidence="3">Belongs to the krueppel C2H2-type zinc-finger protein family.</text>
</comment>
<dbReference type="FunFam" id="3.30.160.60:FF:000417">
    <property type="entry name" value="Zinc finger protein"/>
    <property type="match status" value="1"/>
</dbReference>
<feature type="compositionally biased region" description="Acidic residues" evidence="13">
    <location>
        <begin position="460"/>
        <end position="472"/>
    </location>
</feature>
<dbReference type="GO" id="GO:0008270">
    <property type="term" value="F:zinc ion binding"/>
    <property type="evidence" value="ECO:0007669"/>
    <property type="project" value="UniProtKB-KW"/>
</dbReference>
<proteinExistence type="inferred from homology"/>
<feature type="domain" description="KRAB" evidence="15">
    <location>
        <begin position="960"/>
        <end position="1035"/>
    </location>
</feature>
<organism evidence="16 17">
    <name type="scientific">Pelobates cultripes</name>
    <name type="common">Western spadefoot toad</name>
    <dbReference type="NCBI Taxonomy" id="61616"/>
    <lineage>
        <taxon>Eukaryota</taxon>
        <taxon>Metazoa</taxon>
        <taxon>Chordata</taxon>
        <taxon>Craniata</taxon>
        <taxon>Vertebrata</taxon>
        <taxon>Euteleostomi</taxon>
        <taxon>Amphibia</taxon>
        <taxon>Batrachia</taxon>
        <taxon>Anura</taxon>
        <taxon>Pelobatoidea</taxon>
        <taxon>Pelobatidae</taxon>
        <taxon>Pelobates</taxon>
    </lineage>
</organism>
<dbReference type="AlphaFoldDB" id="A0AAD1R8J8"/>
<feature type="domain" description="C2H2-type" evidence="14">
    <location>
        <begin position="568"/>
        <end position="595"/>
    </location>
</feature>
<feature type="domain" description="C2H2-type" evidence="14">
    <location>
        <begin position="1170"/>
        <end position="1192"/>
    </location>
</feature>
<feature type="compositionally biased region" description="Polar residues" evidence="13">
    <location>
        <begin position="479"/>
        <end position="490"/>
    </location>
</feature>
<dbReference type="SMART" id="SM00349">
    <property type="entry name" value="KRAB"/>
    <property type="match status" value="2"/>
</dbReference>
<evidence type="ECO:0000256" key="11">
    <source>
        <dbReference type="ARBA" id="ARBA00023242"/>
    </source>
</evidence>
<evidence type="ECO:0000256" key="6">
    <source>
        <dbReference type="ARBA" id="ARBA00022771"/>
    </source>
</evidence>
<evidence type="ECO:0000313" key="16">
    <source>
        <dbReference type="EMBL" id="CAH2226151.1"/>
    </source>
</evidence>
<dbReference type="FunFam" id="3.30.160.60:FF:000060">
    <property type="entry name" value="zinc finger protein 436"/>
    <property type="match status" value="2"/>
</dbReference>
<dbReference type="FunFam" id="3.30.160.60:FF:001158">
    <property type="entry name" value="zinc finger protein 22"/>
    <property type="match status" value="1"/>
</dbReference>
<dbReference type="FunFam" id="3.30.160.60:FF:002716">
    <property type="entry name" value="Zinc finger protein 212"/>
    <property type="match status" value="2"/>
</dbReference>
<dbReference type="Gene3D" id="6.10.140.140">
    <property type="match status" value="2"/>
</dbReference>
<evidence type="ECO:0000256" key="10">
    <source>
        <dbReference type="ARBA" id="ARBA00023163"/>
    </source>
</evidence>
<comment type="function">
    <text evidence="1">May be involved in transcriptional regulation.</text>
</comment>
<dbReference type="FunFam" id="3.30.160.60:FF:000218">
    <property type="entry name" value="Zinc finger protein 10"/>
    <property type="match status" value="1"/>
</dbReference>
<dbReference type="GO" id="GO:0001228">
    <property type="term" value="F:DNA-binding transcription activator activity, RNA polymerase II-specific"/>
    <property type="evidence" value="ECO:0007669"/>
    <property type="project" value="TreeGrafter"/>
</dbReference>
<feature type="domain" description="C2H2-type" evidence="14">
    <location>
        <begin position="1085"/>
        <end position="1113"/>
    </location>
</feature>
<evidence type="ECO:0000313" key="17">
    <source>
        <dbReference type="Proteomes" id="UP001295444"/>
    </source>
</evidence>
<feature type="domain" description="C2H2-type" evidence="14">
    <location>
        <begin position="705"/>
        <end position="732"/>
    </location>
</feature>
<feature type="domain" description="C2H2-type" evidence="14">
    <location>
        <begin position="904"/>
        <end position="931"/>
    </location>
</feature>
<dbReference type="FunFam" id="3.30.160.60:FF:000646">
    <property type="entry name" value="Myeloid zinc finger 1"/>
    <property type="match status" value="1"/>
</dbReference>
<feature type="domain" description="C2H2-type" evidence="14">
    <location>
        <begin position="424"/>
        <end position="451"/>
    </location>
</feature>
<evidence type="ECO:0000256" key="9">
    <source>
        <dbReference type="ARBA" id="ARBA00023125"/>
    </source>
</evidence>
<keyword evidence="9" id="KW-0238">DNA-binding</keyword>
<dbReference type="EMBL" id="OW240912">
    <property type="protein sequence ID" value="CAH2226151.1"/>
    <property type="molecule type" value="Genomic_DNA"/>
</dbReference>
<dbReference type="PROSITE" id="PS50805">
    <property type="entry name" value="KRAB"/>
    <property type="match status" value="2"/>
</dbReference>
<dbReference type="GO" id="GO:0000978">
    <property type="term" value="F:RNA polymerase II cis-regulatory region sequence-specific DNA binding"/>
    <property type="evidence" value="ECO:0007669"/>
    <property type="project" value="TreeGrafter"/>
</dbReference>
<dbReference type="SUPFAM" id="SSF57667">
    <property type="entry name" value="beta-beta-alpha zinc fingers"/>
    <property type="match status" value="13"/>
</dbReference>
<feature type="domain" description="C2H2-type" evidence="14">
    <location>
        <begin position="368"/>
        <end position="395"/>
    </location>
</feature>
<dbReference type="FunFam" id="3.30.160.60:FF:000198">
    <property type="entry name" value="zinc finger protein 10 isoform X1"/>
    <property type="match status" value="2"/>
</dbReference>
<feature type="domain" description="C2H2-type" evidence="14">
    <location>
        <begin position="932"/>
        <end position="959"/>
    </location>
</feature>
<feature type="domain" description="C2H2-type" evidence="14">
    <location>
        <begin position="677"/>
        <end position="704"/>
    </location>
</feature>
<evidence type="ECO:0000259" key="15">
    <source>
        <dbReference type="PROSITE" id="PS50805"/>
    </source>
</evidence>
<feature type="domain" description="C2H2-type" evidence="14">
    <location>
        <begin position="155"/>
        <end position="182"/>
    </location>
</feature>
<dbReference type="PANTHER" id="PTHR24376:SF38">
    <property type="entry name" value="ZINC FINGER PROTEIN 445"/>
    <property type="match status" value="1"/>
</dbReference>
<dbReference type="Pfam" id="PF00096">
    <property type="entry name" value="zf-C2H2"/>
    <property type="match status" value="20"/>
</dbReference>
<dbReference type="FunFam" id="3.30.160.60:FF:000176">
    <property type="entry name" value="zinc finger protein 70"/>
    <property type="match status" value="1"/>
</dbReference>
<dbReference type="PANTHER" id="PTHR24376">
    <property type="entry name" value="ZINC FINGER PROTEIN"/>
    <property type="match status" value="1"/>
</dbReference>
<dbReference type="InterPro" id="IPR001909">
    <property type="entry name" value="KRAB"/>
</dbReference>
<protein>
    <submittedName>
        <fullName evidence="16">Zinc finger 850-like</fullName>
    </submittedName>
</protein>
<evidence type="ECO:0000256" key="4">
    <source>
        <dbReference type="ARBA" id="ARBA00022723"/>
    </source>
</evidence>
<dbReference type="PROSITE" id="PS50157">
    <property type="entry name" value="ZINC_FINGER_C2H2_2"/>
    <property type="match status" value="24"/>
</dbReference>
<evidence type="ECO:0000256" key="3">
    <source>
        <dbReference type="ARBA" id="ARBA00006991"/>
    </source>
</evidence>
<evidence type="ECO:0000256" key="12">
    <source>
        <dbReference type="PROSITE-ProRule" id="PRU00042"/>
    </source>
</evidence>
<feature type="domain" description="C2H2-type" evidence="14">
    <location>
        <begin position="512"/>
        <end position="539"/>
    </location>
</feature>
<evidence type="ECO:0000256" key="1">
    <source>
        <dbReference type="ARBA" id="ARBA00003767"/>
    </source>
</evidence>
<keyword evidence="4" id="KW-0479">Metal-binding</keyword>
<dbReference type="CDD" id="cd07765">
    <property type="entry name" value="KRAB_A-box"/>
    <property type="match status" value="2"/>
</dbReference>
<sequence length="1205" mass="137029">MEDKTVGTDVVKIEPPDVVSDQEELQEPLKCEPQIDSSGVVLAGSMDCLVDYNLGTQLTVEQEIQIGDGPPPCLDYDMSFLPRKAAKPKQQKLAGERHFSCRHCGKTFLRSTDLAKHEKSHTEERTYACNVCGKNFRRHTSLLIHARIHTGERPYQCTECGKSFVQRQHLTTHQRTHTGEKPFQCIECGKGFRWRSELLKHQKVHTDKPSVVFDDLASSFSKEEWMELEEWQKELYRNVMKETSETLISLGEGLVEKAIGEKNVGGLDSSAGLAADCTGNLPLCPEGAVACSNQLGGGQGQLGHALDIAEGKAAAFSEGVDKIRIKFLDRSCVSKVDRAHACAECGKVFYNKRTLKAHLRAHLGERSYICNVCGKCFRRHTSLLIHERIHTGERPYQCTQCGKSFVQRQHLNTHQRTHTGEKPFQCLECGKGFRWRSELLKHQKIHEQEVAENSIKEESENYDGCENGEDSEISGGADSETQGKNPQNKSRALGKRPRTVSRLRNPKDDKAHACAECGKIFYNKRTLKAHLKGHLGERSYICNVCGKCFRRHTALLIHERIHTGERPYKCMQCGKSFVQQQHLTTHKRTHTGEKPFPCSICGNSYRWRSELAKHQKVHEEENTANGSEDGQKDNTGRKRRCKRGEKAPLGTLERGKALGKRARILLRQRAQKAERTHSCPECGKSFVNKRTLRTHQRVHTDERSYICNVCGKSFRRHTSLLIHERIHTGERPYQCAQCGKSFVQRQHLTTHLKTHTGEKPFQCSVCGKGYRWRSELVKHQKVHEEESVLDGVDAMCKSETVNFLDDDWRAINGDPAQQGVGADSSGDGSLADKGMNEGSVRSVQERLFPCTQCEKSFVRSSDLVRHQRSHLGERPYVCNQCGKCFRRNTSLIIHERIHTGERPYQCAQCGKNFVQRQHLTTHLKTHTGEKPFPCNICGKSYRWRSELVKHQRVHSGETPVTFDDVAVCFSEEWKDLEEWQKELYRNMMKENTDSLMSLAGEAWINKNGKEMQSGRNAEDLGTCSDSKDIALGSRPVMNHVAQSVQDFSGNPLRGEEPHTSADVLRGFRTSLPFLDQRRAPREKLFACTECEKRFARSSDLLKHQRSHQAGEKPNLCNECGKIFRRRTALIIHKRIHTGERPYKCKQCGKSFVQRQHLTTHVKTHTGERPYPCIECGKSYRWRSELLKHQKVHGDLLAPSAEYTQG</sequence>
<feature type="domain" description="KRAB" evidence="15">
    <location>
        <begin position="211"/>
        <end position="282"/>
    </location>
</feature>
<keyword evidence="6 12" id="KW-0863">Zinc-finger</keyword>
<feature type="domain" description="C2H2-type" evidence="14">
    <location>
        <begin position="540"/>
        <end position="567"/>
    </location>
</feature>
<evidence type="ECO:0000256" key="2">
    <source>
        <dbReference type="ARBA" id="ARBA00004123"/>
    </source>
</evidence>
<evidence type="ECO:0000256" key="13">
    <source>
        <dbReference type="SAM" id="MobiDB-lite"/>
    </source>
</evidence>
<name>A0AAD1R8J8_PELCU</name>
<dbReference type="FunFam" id="3.30.160.60:FF:000862">
    <property type="entry name" value="zinc finger protein 697"/>
    <property type="match status" value="1"/>
</dbReference>
<dbReference type="GO" id="GO:0005634">
    <property type="term" value="C:nucleus"/>
    <property type="evidence" value="ECO:0007669"/>
    <property type="project" value="UniProtKB-SubCell"/>
</dbReference>
<accession>A0AAD1R8J8</accession>
<keyword evidence="11" id="KW-0539">Nucleus</keyword>
<feature type="region of interest" description="Disordered" evidence="13">
    <location>
        <begin position="814"/>
        <end position="836"/>
    </location>
</feature>
<feature type="domain" description="C2H2-type" evidence="14">
    <location>
        <begin position="1142"/>
        <end position="1169"/>
    </location>
</feature>
<feature type="domain" description="C2H2-type" evidence="14">
    <location>
        <begin position="1114"/>
        <end position="1141"/>
    </location>
</feature>
<dbReference type="FunFam" id="3.30.160.60:FF:000608">
    <property type="entry name" value="zinc finger protein 286A isoform X1"/>
    <property type="match status" value="1"/>
</dbReference>
<feature type="domain" description="C2H2-type" evidence="14">
    <location>
        <begin position="848"/>
        <end position="875"/>
    </location>
</feature>
<dbReference type="FunFam" id="3.30.160.60:FF:000710">
    <property type="entry name" value="Zinc finger protein 768"/>
    <property type="match status" value="4"/>
</dbReference>
<feature type="domain" description="C2H2-type" evidence="14">
    <location>
        <begin position="596"/>
        <end position="623"/>
    </location>
</feature>
<feature type="domain" description="C2H2-type" evidence="14">
    <location>
        <begin position="396"/>
        <end position="423"/>
    </location>
</feature>
<evidence type="ECO:0000256" key="5">
    <source>
        <dbReference type="ARBA" id="ARBA00022737"/>
    </source>
</evidence>
<dbReference type="InterPro" id="IPR036236">
    <property type="entry name" value="Znf_C2H2_sf"/>
</dbReference>
<dbReference type="SMART" id="SM00355">
    <property type="entry name" value="ZnF_C2H2"/>
    <property type="match status" value="24"/>
</dbReference>
<feature type="domain" description="C2H2-type" evidence="14">
    <location>
        <begin position="340"/>
        <end position="367"/>
    </location>
</feature>
<dbReference type="SUPFAM" id="SSF109640">
    <property type="entry name" value="KRAB domain (Kruppel-associated box)"/>
    <property type="match status" value="2"/>
</dbReference>
<dbReference type="PROSITE" id="PS00028">
    <property type="entry name" value="ZINC_FINGER_C2H2_1"/>
    <property type="match status" value="24"/>
</dbReference>
<feature type="domain" description="C2H2-type" evidence="14">
    <location>
        <begin position="99"/>
        <end position="126"/>
    </location>
</feature>
<feature type="domain" description="C2H2-type" evidence="14">
    <location>
        <begin position="183"/>
        <end position="210"/>
    </location>
</feature>
<dbReference type="FunFam" id="3.30.160.60:FF:002343">
    <property type="entry name" value="Zinc finger protein 33A"/>
    <property type="match status" value="4"/>
</dbReference>
<evidence type="ECO:0000256" key="8">
    <source>
        <dbReference type="ARBA" id="ARBA00023015"/>
    </source>
</evidence>
<feature type="domain" description="C2H2-type" evidence="14">
    <location>
        <begin position="761"/>
        <end position="788"/>
    </location>
</feature>
<dbReference type="Proteomes" id="UP001295444">
    <property type="component" value="Chromosome 01"/>
</dbReference>
<feature type="domain" description="C2H2-type" evidence="14">
    <location>
        <begin position="127"/>
        <end position="154"/>
    </location>
</feature>
<keyword evidence="7" id="KW-0862">Zinc</keyword>
<reference evidence="16" key="1">
    <citation type="submission" date="2022-03" db="EMBL/GenBank/DDBJ databases">
        <authorList>
            <person name="Alioto T."/>
            <person name="Alioto T."/>
            <person name="Gomez Garrido J."/>
        </authorList>
    </citation>
    <scope>NUCLEOTIDE SEQUENCE</scope>
</reference>
<dbReference type="InterPro" id="IPR036051">
    <property type="entry name" value="KRAB_dom_sf"/>
</dbReference>
<keyword evidence="10" id="KW-0804">Transcription</keyword>
<feature type="region of interest" description="Disordered" evidence="13">
    <location>
        <begin position="447"/>
        <end position="507"/>
    </location>
</feature>
<evidence type="ECO:0000259" key="14">
    <source>
        <dbReference type="PROSITE" id="PS50157"/>
    </source>
</evidence>